<dbReference type="EMBL" id="FNJC01000004">
    <property type="protein sequence ID" value="SDP40881.1"/>
    <property type="molecule type" value="Genomic_DNA"/>
</dbReference>
<organism evidence="2 3">
    <name type="scientific">Filomicrobium insigne</name>
    <dbReference type="NCBI Taxonomy" id="418854"/>
    <lineage>
        <taxon>Bacteria</taxon>
        <taxon>Pseudomonadati</taxon>
        <taxon>Pseudomonadota</taxon>
        <taxon>Alphaproteobacteria</taxon>
        <taxon>Hyphomicrobiales</taxon>
        <taxon>Hyphomicrobiaceae</taxon>
        <taxon>Filomicrobium</taxon>
    </lineage>
</organism>
<name>A0A1H0SGE6_9HYPH</name>
<evidence type="ECO:0000256" key="1">
    <source>
        <dbReference type="SAM" id="Phobius"/>
    </source>
</evidence>
<dbReference type="RefSeq" id="WP_090229722.1">
    <property type="nucleotide sequence ID" value="NZ_FNJC01000004.1"/>
</dbReference>
<evidence type="ECO:0000313" key="3">
    <source>
        <dbReference type="Proteomes" id="UP000198795"/>
    </source>
</evidence>
<evidence type="ECO:0000313" key="2">
    <source>
        <dbReference type="EMBL" id="SDP40881.1"/>
    </source>
</evidence>
<feature type="transmembrane region" description="Helical" evidence="1">
    <location>
        <begin position="43"/>
        <end position="69"/>
    </location>
</feature>
<protein>
    <submittedName>
        <fullName evidence="2">Uncharacterized protein</fullName>
    </submittedName>
</protein>
<keyword evidence="1" id="KW-0812">Transmembrane</keyword>
<keyword evidence="3" id="KW-1185">Reference proteome</keyword>
<proteinExistence type="predicted"/>
<accession>A0A1H0SGE6</accession>
<comment type="caution">
    <text evidence="2">The sequence shown here is derived from an EMBL/GenBank/DDBJ whole genome shotgun (WGS) entry which is preliminary data.</text>
</comment>
<keyword evidence="1" id="KW-0472">Membrane</keyword>
<keyword evidence="1" id="KW-1133">Transmembrane helix</keyword>
<dbReference type="Proteomes" id="UP000198795">
    <property type="component" value="Unassembled WGS sequence"/>
</dbReference>
<sequence length="76" mass="7857">MLQDELDPIFAIIAGAIIAVASMVLVGGIMFVAAGLPMTVTDLALVAAVGVASGVTTALAMSVCAWRYWRSTESRD</sequence>
<gene>
    <name evidence="2" type="ORF">SAMN04488061_2889</name>
</gene>
<reference evidence="2 3" key="1">
    <citation type="submission" date="2016-10" db="EMBL/GenBank/DDBJ databases">
        <authorList>
            <person name="Varghese N."/>
            <person name="Submissions S."/>
        </authorList>
    </citation>
    <scope>NUCLEOTIDE SEQUENCE [LARGE SCALE GENOMIC DNA]</scope>
    <source>
        <strain evidence="2 3">CGMCC 1.6497</strain>
    </source>
</reference>
<feature type="transmembrane region" description="Helical" evidence="1">
    <location>
        <begin position="12"/>
        <end position="36"/>
    </location>
</feature>